<keyword evidence="3" id="KW-1185">Reference proteome</keyword>
<evidence type="ECO:0000313" key="2">
    <source>
        <dbReference type="EMBL" id="MEQ2286696.1"/>
    </source>
</evidence>
<feature type="region of interest" description="Disordered" evidence="1">
    <location>
        <begin position="1"/>
        <end position="22"/>
    </location>
</feature>
<proteinExistence type="predicted"/>
<accession>A0ABV0XZC6</accession>
<reference evidence="2 3" key="1">
    <citation type="submission" date="2021-06" db="EMBL/GenBank/DDBJ databases">
        <authorList>
            <person name="Palmer J.M."/>
        </authorList>
    </citation>
    <scope>NUCLEOTIDE SEQUENCE [LARGE SCALE GENOMIC DNA]</scope>
    <source>
        <strain evidence="2 3">AS_MEX2019</strain>
        <tissue evidence="2">Muscle</tissue>
    </source>
</reference>
<gene>
    <name evidence="2" type="ORF">AMECASPLE_005092</name>
</gene>
<dbReference type="Proteomes" id="UP001469553">
    <property type="component" value="Unassembled WGS sequence"/>
</dbReference>
<sequence>EPPLQMRGGNGHDRWTNQSDTLKEIPVPINKILPSLARKALLREARRGPW</sequence>
<organism evidence="2 3">
    <name type="scientific">Ameca splendens</name>
    <dbReference type="NCBI Taxonomy" id="208324"/>
    <lineage>
        <taxon>Eukaryota</taxon>
        <taxon>Metazoa</taxon>
        <taxon>Chordata</taxon>
        <taxon>Craniata</taxon>
        <taxon>Vertebrata</taxon>
        <taxon>Euteleostomi</taxon>
        <taxon>Actinopterygii</taxon>
        <taxon>Neopterygii</taxon>
        <taxon>Teleostei</taxon>
        <taxon>Neoteleostei</taxon>
        <taxon>Acanthomorphata</taxon>
        <taxon>Ovalentaria</taxon>
        <taxon>Atherinomorphae</taxon>
        <taxon>Cyprinodontiformes</taxon>
        <taxon>Goodeidae</taxon>
        <taxon>Ameca</taxon>
    </lineage>
</organism>
<dbReference type="EMBL" id="JAHRIP010019036">
    <property type="protein sequence ID" value="MEQ2286696.1"/>
    <property type="molecule type" value="Genomic_DNA"/>
</dbReference>
<feature type="non-terminal residue" evidence="2">
    <location>
        <position position="1"/>
    </location>
</feature>
<protein>
    <submittedName>
        <fullName evidence="2">Uncharacterized protein</fullName>
    </submittedName>
</protein>
<name>A0ABV0XZC6_9TELE</name>
<comment type="caution">
    <text evidence="2">The sequence shown here is derived from an EMBL/GenBank/DDBJ whole genome shotgun (WGS) entry which is preliminary data.</text>
</comment>
<evidence type="ECO:0000313" key="3">
    <source>
        <dbReference type="Proteomes" id="UP001469553"/>
    </source>
</evidence>
<evidence type="ECO:0000256" key="1">
    <source>
        <dbReference type="SAM" id="MobiDB-lite"/>
    </source>
</evidence>